<name>A0ABX9TTL7_9GAMM</name>
<proteinExistence type="predicted"/>
<keyword evidence="2" id="KW-1185">Reference proteome</keyword>
<dbReference type="Proteomes" id="UP000280271">
    <property type="component" value="Unassembled WGS sequence"/>
</dbReference>
<protein>
    <submittedName>
        <fullName evidence="1">Uncharacterized protein</fullName>
    </submittedName>
</protein>
<organism evidence="1 2">
    <name type="scientific">Acinetobacter chengduensis</name>
    <dbReference type="NCBI Taxonomy" id="2420890"/>
    <lineage>
        <taxon>Bacteria</taxon>
        <taxon>Pseudomonadati</taxon>
        <taxon>Pseudomonadota</taxon>
        <taxon>Gammaproteobacteria</taxon>
        <taxon>Moraxellales</taxon>
        <taxon>Moraxellaceae</taxon>
        <taxon>Acinetobacter</taxon>
    </lineage>
</organism>
<reference evidence="1 2" key="1">
    <citation type="submission" date="2018-09" db="EMBL/GenBank/DDBJ databases">
        <title>The draft genome of Acinetobacter sp. strains.</title>
        <authorList>
            <person name="Qin J."/>
            <person name="Feng Y."/>
            <person name="Zong Z."/>
        </authorList>
    </citation>
    <scope>NUCLEOTIDE SEQUENCE [LARGE SCALE GENOMIC DNA]</scope>
    <source>
        <strain evidence="1 2">WCHAc060005</strain>
    </source>
</reference>
<sequence>MMEWRESRKSSLESVKGAIGRLLIDFKLWTMPDTKAFKHWKDLPIRDAIKVAPSRMIDDVDGMLAKYRQQETTKGYVAPLPVLFVAIAQMVSPPEVSAIRGTPYWVNTTVPTDPQNRKVKLRTIPHQFRIQLAFVCAEGDTCQSVINQFCAYMTDDFKRRIKAVCELGDGVKDEWDLTILENSLYPDSIPTGQNNMSVNTVDFQVAGLIPQVVGLYDEDGKDEYGEGVDMGGRDPFEFEPGKPQEWGVIVEADLKDETLEPSVLRASVDSVSGERKVERVKI</sequence>
<evidence type="ECO:0000313" key="2">
    <source>
        <dbReference type="Proteomes" id="UP000280271"/>
    </source>
</evidence>
<evidence type="ECO:0000313" key="1">
    <source>
        <dbReference type="EMBL" id="RLL19005.1"/>
    </source>
</evidence>
<comment type="caution">
    <text evidence="1">The sequence shown here is derived from an EMBL/GenBank/DDBJ whole genome shotgun (WGS) entry which is preliminary data.</text>
</comment>
<dbReference type="RefSeq" id="WP_121523533.1">
    <property type="nucleotide sequence ID" value="NZ_RCHC01000019.1"/>
</dbReference>
<dbReference type="EMBL" id="RCHC01000019">
    <property type="protein sequence ID" value="RLL19005.1"/>
    <property type="molecule type" value="Genomic_DNA"/>
</dbReference>
<accession>A0ABX9TTL7</accession>
<gene>
    <name evidence="1" type="ORF">D9K81_14715</name>
</gene>